<reference evidence="1 2" key="1">
    <citation type="journal article" date="2014" name="Int. J. Syst. Evol. Microbiol.">
        <title>Nitrososphaera viennensis gen. nov., sp. nov., an aerobic and mesophilic, ammonia-oxidizing archaeon from soil and a member of the archaeal phylum Thaumarchaeota.</title>
        <authorList>
            <person name="Stieglmeier M."/>
            <person name="Klingl A."/>
            <person name="Alves R.J."/>
            <person name="Rittmann S.K."/>
            <person name="Melcher M."/>
            <person name="Leisch N."/>
            <person name="Schleper C."/>
        </authorList>
    </citation>
    <scope>NUCLEOTIDE SEQUENCE [LARGE SCALE GENOMIC DNA]</scope>
    <source>
        <strain evidence="1">EN76</strain>
    </source>
</reference>
<dbReference type="OrthoDB" id="379386at2157"/>
<name>A0A060HK27_9ARCH</name>
<gene>
    <name evidence="1" type="ORF">NVIE_026200</name>
</gene>
<sequence>MTAIEKPEKLNERKKHYQIIDDDMLIRLKEYYKLEDHGELLKFVKEHCMKGDIILE</sequence>
<dbReference type="GeneID" id="74947856"/>
<protein>
    <submittedName>
        <fullName evidence="1">Uncharacterized protein</fullName>
    </submittedName>
</protein>
<keyword evidence="2" id="KW-1185">Reference proteome</keyword>
<organism evidence="1 2">
    <name type="scientific">Nitrososphaera viennensis EN76</name>
    <dbReference type="NCBI Taxonomy" id="926571"/>
    <lineage>
        <taxon>Archaea</taxon>
        <taxon>Nitrososphaerota</taxon>
        <taxon>Nitrososphaeria</taxon>
        <taxon>Nitrososphaerales</taxon>
        <taxon>Nitrososphaeraceae</taxon>
        <taxon>Nitrososphaera</taxon>
    </lineage>
</organism>
<dbReference type="AlphaFoldDB" id="A0A060HK27"/>
<dbReference type="RefSeq" id="WP_158435233.1">
    <property type="nucleotide sequence ID" value="NZ_CP007536.1"/>
</dbReference>
<dbReference type="Proteomes" id="UP000027093">
    <property type="component" value="Chromosome"/>
</dbReference>
<evidence type="ECO:0000313" key="1">
    <source>
        <dbReference type="EMBL" id="AIC16889.1"/>
    </source>
</evidence>
<proteinExistence type="predicted"/>
<dbReference type="HOGENOM" id="CLU_3038859_0_0_2"/>
<dbReference type="EMBL" id="CP007536">
    <property type="protein sequence ID" value="AIC16889.1"/>
    <property type="molecule type" value="Genomic_DNA"/>
</dbReference>
<dbReference type="KEGG" id="nvn:NVIE_026200"/>
<accession>A0A060HK27</accession>
<evidence type="ECO:0000313" key="2">
    <source>
        <dbReference type="Proteomes" id="UP000027093"/>
    </source>
</evidence>